<dbReference type="PROSITE" id="PS50893">
    <property type="entry name" value="ABC_TRANSPORTER_2"/>
    <property type="match status" value="2"/>
</dbReference>
<keyword evidence="5 11" id="KW-0812">Transmembrane</keyword>
<dbReference type="Gene3D" id="3.40.50.300">
    <property type="entry name" value="P-loop containing nucleotide triphosphate hydrolases"/>
    <property type="match status" value="2"/>
</dbReference>
<evidence type="ECO:0000256" key="7">
    <source>
        <dbReference type="ARBA" id="ARBA00022741"/>
    </source>
</evidence>
<dbReference type="InterPro" id="IPR017871">
    <property type="entry name" value="ABC_transporter-like_CS"/>
</dbReference>
<evidence type="ECO:0000256" key="6">
    <source>
        <dbReference type="ARBA" id="ARBA00022737"/>
    </source>
</evidence>
<feature type="domain" description="ABC transmembrane type-1" evidence="13">
    <location>
        <begin position="686"/>
        <end position="971"/>
    </location>
</feature>
<comment type="subcellular location">
    <subcellularLocation>
        <location evidence="1">Membrane</location>
        <topology evidence="1">Multi-pass membrane protein</topology>
    </subcellularLocation>
</comment>
<evidence type="ECO:0000256" key="2">
    <source>
        <dbReference type="ARBA" id="ARBA00005580"/>
    </source>
</evidence>
<dbReference type="CDD" id="cd18577">
    <property type="entry name" value="ABC_6TM_Pgp_ABCB1_D1_like"/>
    <property type="match status" value="1"/>
</dbReference>
<sequence length="1262" mass="138157">MSDEEILLGEIPPISDTPCPAEIIERQIRIEPSTANLFSIYRYANAPWLCALLISVICAVVAGAAMPLVTIVFGALASEFINGDEKAPHNVRDRVQHLTLLLVYIAIGSFVATMISTWGLNVVGEQITRRLQRRYLSSVLQQNMAYFDVVGTGELTSRIDQDMKLIQTGISQKMGNIISGVSGFIVAIICAFIQNQHFASIMISQPIAMILLVGLMGSWLSVTQQRGLPHSVKLDNLAQEVLNAMRSVIAYRSQERYARKYHDTLLEPAALDFRERLIFGVIVAGSFTILHWANGLGFWQADRLFRQGRCTISEALSILYATVVAGGMLCQALPYVVDVTRAGKAANRVFSVIERVSPINSMVNTGRIYGPVRGEICFDNVSFAYPSRPEQPVLREISFTVPVGHTVALIGPSGSGKSTVFAILARLYDPIGGGVMLDNEPIEEMNVSWLRSQIGYVSQDVTLFRASIQDNIAHGLPKSTIQALDASAIRGLVIQAAQTAQIHTFITNLPDGYDTVIGVNGSSLSGGQRQRLAIARAIISQPSILVLDEATAALDSQSEKEVHEALRKAAYGRTTMIIAHRLSTVQDADAIIIMKDGLILNQGTHSELMITSGTYRELIKQQTIRQSEGVQESSSPAKSTETQTCDISVNSGALKRRGDTSSSNSSSGNSISQVWYLNKPELPYIIMGIIFSALAGMTYPVQAIFFGNGIMSIISPSASTGGHNVHFWARLYLIHGVVVFFVYCVRGYCFAVSASQLHLRARSHLFRALLKKTLVFFEYKDHSTAAMVSFLSSGTPKITGVSGTSLGLVAESIVMLATGITVGCIFGWKLGIAAMATVPLIAISSFLQYYVEAQIQKHVKRDTNAVAIAHEAFSAIKTVTILCQQSTVLETFQRESQQESSSWYWAMSATLHACTTSFRILSIAFVFWYGGTRLIATGEYTIQQFFICFAATVWGSQSAATLFAHAPDIAGAHAAAARLTELMQPDEPQGQFPEKNQKKGYTSSLMPNTTEDLMLQQINFRYPTRPSQLTLNDVTFNARSGSFVALVGATGSGKSSVINLIQRFYAAESGQITLGHSPIEQYDLNDYRGYLALVDQNPCLVGEDLRKCLQSDERVFLDDEIMVALKDVGLADFVISLPQGLNTPVMANGSTLSGGQRQRMAIAKALLWRPKIFLLDEATSALDSGSEALVQKTLQRAMKGRTVIAIAHRLKTIVNADEILVLDQGRIIERGRHEELMKLRGKYWQMAKLQEFNGDVPKLLPR</sequence>
<evidence type="ECO:0000256" key="10">
    <source>
        <dbReference type="ARBA" id="ARBA00023136"/>
    </source>
</evidence>
<feature type="transmembrane region" description="Helical" evidence="11">
    <location>
        <begin position="277"/>
        <end position="298"/>
    </location>
</feature>
<keyword evidence="14" id="KW-0378">Hydrolase</keyword>
<evidence type="ECO:0000256" key="3">
    <source>
        <dbReference type="ARBA" id="ARBA00007577"/>
    </source>
</evidence>
<dbReference type="FunFam" id="3.40.50.300:FF:000218">
    <property type="entry name" value="Multidrug ABC transporter ATP-binding protein"/>
    <property type="match status" value="1"/>
</dbReference>
<evidence type="ECO:0000259" key="13">
    <source>
        <dbReference type="PROSITE" id="PS50929"/>
    </source>
</evidence>
<reference evidence="14 15" key="1">
    <citation type="submission" date="2019-04" db="EMBL/GenBank/DDBJ databases">
        <title>Friends and foes A comparative genomics study of 23 Aspergillus species from section Flavi.</title>
        <authorList>
            <consortium name="DOE Joint Genome Institute"/>
            <person name="Kjaerbolling I."/>
            <person name="Vesth T."/>
            <person name="Frisvad J.C."/>
            <person name="Nybo J.L."/>
            <person name="Theobald S."/>
            <person name="Kildgaard S."/>
            <person name="Isbrandt T."/>
            <person name="Kuo A."/>
            <person name="Sato A."/>
            <person name="Lyhne E.K."/>
            <person name="Kogle M.E."/>
            <person name="Wiebenga A."/>
            <person name="Kun R.S."/>
            <person name="Lubbers R.J."/>
            <person name="Makela M.R."/>
            <person name="Barry K."/>
            <person name="Chovatia M."/>
            <person name="Clum A."/>
            <person name="Daum C."/>
            <person name="Haridas S."/>
            <person name="He G."/>
            <person name="LaButti K."/>
            <person name="Lipzen A."/>
            <person name="Mondo S."/>
            <person name="Riley R."/>
            <person name="Salamov A."/>
            <person name="Simmons B.A."/>
            <person name="Magnuson J.K."/>
            <person name="Henrissat B."/>
            <person name="Mortensen U.H."/>
            <person name="Larsen T.O."/>
            <person name="Devries R.P."/>
            <person name="Grigoriev I.V."/>
            <person name="Machida M."/>
            <person name="Baker S.E."/>
            <person name="Andersen M.R."/>
        </authorList>
    </citation>
    <scope>NUCLEOTIDE SEQUENCE [LARGE SCALE GENOMIC DNA]</scope>
    <source>
        <strain evidence="14 15">CBS 117626</strain>
    </source>
</reference>
<dbReference type="EMBL" id="ML738731">
    <property type="protein sequence ID" value="KAE8157210.1"/>
    <property type="molecule type" value="Genomic_DNA"/>
</dbReference>
<dbReference type="PANTHER" id="PTHR43394:SF11">
    <property type="entry name" value="ATP-BINDING CASSETTE TRANSPORTER"/>
    <property type="match status" value="1"/>
</dbReference>
<comment type="similarity">
    <text evidence="3">Belongs to the ABC transporter superfamily. ABCB family. Multidrug resistance exporter (TC 3.A.1.201) subfamily.</text>
</comment>
<keyword evidence="6" id="KW-0677">Repeat</keyword>
<keyword evidence="10 11" id="KW-0472">Membrane</keyword>
<dbReference type="GO" id="GO:0016887">
    <property type="term" value="F:ATP hydrolysis activity"/>
    <property type="evidence" value="ECO:0007669"/>
    <property type="project" value="InterPro"/>
</dbReference>
<dbReference type="SMART" id="SM00382">
    <property type="entry name" value="AAA"/>
    <property type="match status" value="2"/>
</dbReference>
<name>A0A5N6UF80_ASPTM</name>
<dbReference type="Pfam" id="PF00664">
    <property type="entry name" value="ABC_membrane"/>
    <property type="match status" value="2"/>
</dbReference>
<dbReference type="FunFam" id="3.40.50.300:FF:000913">
    <property type="entry name" value="ABC multidrug transporter SitT"/>
    <property type="match status" value="1"/>
</dbReference>
<protein>
    <submittedName>
        <fullName evidence="14">P-loop containing nucleoside triphosphate hydrolase protein</fullName>
    </submittedName>
</protein>
<dbReference type="PROSITE" id="PS50929">
    <property type="entry name" value="ABC_TM1F"/>
    <property type="match status" value="2"/>
</dbReference>
<feature type="transmembrane region" description="Helical" evidence="11">
    <location>
        <begin position="174"/>
        <end position="194"/>
    </location>
</feature>
<comment type="similarity">
    <text evidence="2">Belongs to the ABC transporter superfamily. ABCB family. Mitochondrial peptide exporter (TC 3.A.1.212) subfamily.</text>
</comment>
<dbReference type="AlphaFoldDB" id="A0A5N6UF80"/>
<gene>
    <name evidence="14" type="ORF">BDV40DRAFT_305362</name>
</gene>
<feature type="domain" description="ABC transporter" evidence="12">
    <location>
        <begin position="1013"/>
        <end position="1249"/>
    </location>
</feature>
<evidence type="ECO:0000256" key="1">
    <source>
        <dbReference type="ARBA" id="ARBA00004141"/>
    </source>
</evidence>
<keyword evidence="9 11" id="KW-1133">Transmembrane helix</keyword>
<evidence type="ECO:0000259" key="12">
    <source>
        <dbReference type="PROSITE" id="PS50893"/>
    </source>
</evidence>
<feature type="transmembrane region" description="Helical" evidence="11">
    <location>
        <begin position="727"/>
        <end position="752"/>
    </location>
</feature>
<dbReference type="CDD" id="cd18578">
    <property type="entry name" value="ABC_6TM_Pgp_ABCB1_D2_like"/>
    <property type="match status" value="1"/>
</dbReference>
<feature type="domain" description="ABC transmembrane type-1" evidence="13">
    <location>
        <begin position="53"/>
        <end position="341"/>
    </location>
</feature>
<proteinExistence type="inferred from homology"/>
<dbReference type="Gene3D" id="1.20.1560.10">
    <property type="entry name" value="ABC transporter type 1, transmembrane domain"/>
    <property type="match status" value="1"/>
</dbReference>
<dbReference type="PROSITE" id="PS00211">
    <property type="entry name" value="ABC_TRANSPORTER_1"/>
    <property type="match status" value="2"/>
</dbReference>
<dbReference type="SUPFAM" id="SSF90123">
    <property type="entry name" value="ABC transporter transmembrane region"/>
    <property type="match status" value="2"/>
</dbReference>
<dbReference type="GO" id="GO:0015421">
    <property type="term" value="F:ABC-type oligopeptide transporter activity"/>
    <property type="evidence" value="ECO:0007669"/>
    <property type="project" value="TreeGrafter"/>
</dbReference>
<feature type="transmembrane region" description="Helical" evidence="11">
    <location>
        <begin position="101"/>
        <end position="124"/>
    </location>
</feature>
<evidence type="ECO:0000313" key="14">
    <source>
        <dbReference type="EMBL" id="KAE8157210.1"/>
    </source>
</evidence>
<evidence type="ECO:0000256" key="5">
    <source>
        <dbReference type="ARBA" id="ARBA00022692"/>
    </source>
</evidence>
<keyword evidence="15" id="KW-1185">Reference proteome</keyword>
<keyword evidence="4" id="KW-0813">Transport</keyword>
<dbReference type="Pfam" id="PF00005">
    <property type="entry name" value="ABC_tran"/>
    <property type="match status" value="2"/>
</dbReference>
<dbReference type="InterPro" id="IPR036640">
    <property type="entry name" value="ABC1_TM_sf"/>
</dbReference>
<feature type="transmembrane region" description="Helical" evidence="11">
    <location>
        <begin position="903"/>
        <end position="929"/>
    </location>
</feature>
<keyword evidence="8" id="KW-0067">ATP-binding</keyword>
<evidence type="ECO:0000256" key="4">
    <source>
        <dbReference type="ARBA" id="ARBA00022448"/>
    </source>
</evidence>
<feature type="transmembrane region" description="Helical" evidence="11">
    <location>
        <begin position="684"/>
        <end position="707"/>
    </location>
</feature>
<dbReference type="PANTHER" id="PTHR43394">
    <property type="entry name" value="ATP-DEPENDENT PERMEASE MDL1, MITOCHONDRIAL"/>
    <property type="match status" value="1"/>
</dbReference>
<feature type="transmembrane region" description="Helical" evidence="11">
    <location>
        <begin position="200"/>
        <end position="222"/>
    </location>
</feature>
<evidence type="ECO:0000256" key="9">
    <source>
        <dbReference type="ARBA" id="ARBA00022989"/>
    </source>
</evidence>
<dbReference type="InterPro" id="IPR039421">
    <property type="entry name" value="Type_1_exporter"/>
</dbReference>
<organism evidence="14 15">
    <name type="scientific">Aspergillus tamarii</name>
    <dbReference type="NCBI Taxonomy" id="41984"/>
    <lineage>
        <taxon>Eukaryota</taxon>
        <taxon>Fungi</taxon>
        <taxon>Dikarya</taxon>
        <taxon>Ascomycota</taxon>
        <taxon>Pezizomycotina</taxon>
        <taxon>Eurotiomycetes</taxon>
        <taxon>Eurotiomycetidae</taxon>
        <taxon>Eurotiales</taxon>
        <taxon>Aspergillaceae</taxon>
        <taxon>Aspergillus</taxon>
        <taxon>Aspergillus subgen. Circumdati</taxon>
    </lineage>
</organism>
<dbReference type="InterPro" id="IPR003593">
    <property type="entry name" value="AAA+_ATPase"/>
</dbReference>
<evidence type="ECO:0000256" key="8">
    <source>
        <dbReference type="ARBA" id="ARBA00022840"/>
    </source>
</evidence>
<evidence type="ECO:0000313" key="15">
    <source>
        <dbReference type="Proteomes" id="UP000326950"/>
    </source>
</evidence>
<feature type="transmembrane region" description="Helical" evidence="11">
    <location>
        <begin position="318"/>
        <end position="337"/>
    </location>
</feature>
<keyword evidence="7" id="KW-0547">Nucleotide-binding</keyword>
<dbReference type="GO" id="GO:0090374">
    <property type="term" value="P:oligopeptide export from mitochondrion"/>
    <property type="evidence" value="ECO:0007669"/>
    <property type="project" value="TreeGrafter"/>
</dbReference>
<dbReference type="GO" id="GO:0005524">
    <property type="term" value="F:ATP binding"/>
    <property type="evidence" value="ECO:0007669"/>
    <property type="project" value="UniProtKB-KW"/>
</dbReference>
<dbReference type="InterPro" id="IPR003439">
    <property type="entry name" value="ABC_transporter-like_ATP-bd"/>
</dbReference>
<dbReference type="SUPFAM" id="SSF52540">
    <property type="entry name" value="P-loop containing nucleoside triphosphate hydrolases"/>
    <property type="match status" value="2"/>
</dbReference>
<dbReference type="Proteomes" id="UP000326950">
    <property type="component" value="Unassembled WGS sequence"/>
</dbReference>
<feature type="transmembrane region" description="Helical" evidence="11">
    <location>
        <begin position="48"/>
        <end position="81"/>
    </location>
</feature>
<accession>A0A5N6UF80</accession>
<dbReference type="InterPro" id="IPR011527">
    <property type="entry name" value="ABC1_TM_dom"/>
</dbReference>
<dbReference type="OrthoDB" id="6500128at2759"/>
<feature type="transmembrane region" description="Helical" evidence="11">
    <location>
        <begin position="834"/>
        <end position="851"/>
    </location>
</feature>
<dbReference type="InterPro" id="IPR027417">
    <property type="entry name" value="P-loop_NTPase"/>
</dbReference>
<feature type="domain" description="ABC transporter" evidence="12">
    <location>
        <begin position="376"/>
        <end position="621"/>
    </location>
</feature>
<dbReference type="GO" id="GO:0005743">
    <property type="term" value="C:mitochondrial inner membrane"/>
    <property type="evidence" value="ECO:0007669"/>
    <property type="project" value="TreeGrafter"/>
</dbReference>
<feature type="transmembrane region" description="Helical" evidence="11">
    <location>
        <begin position="806"/>
        <end position="828"/>
    </location>
</feature>
<evidence type="ECO:0000256" key="11">
    <source>
        <dbReference type="SAM" id="Phobius"/>
    </source>
</evidence>